<evidence type="ECO:0000256" key="2">
    <source>
        <dbReference type="PIRNR" id="PIRNR006276"/>
    </source>
</evidence>
<organism evidence="4 5">
    <name type="scientific">Candidatus Methylacidithermus pantelleriae</name>
    <dbReference type="NCBI Taxonomy" id="2744239"/>
    <lineage>
        <taxon>Bacteria</taxon>
        <taxon>Pseudomonadati</taxon>
        <taxon>Verrucomicrobiota</taxon>
        <taxon>Methylacidiphilae</taxon>
        <taxon>Methylacidiphilales</taxon>
        <taxon>Methylacidiphilaceae</taxon>
        <taxon>Candidatus Methylacidithermus</taxon>
    </lineage>
</organism>
<dbReference type="GO" id="GO:0005737">
    <property type="term" value="C:cytoplasm"/>
    <property type="evidence" value="ECO:0007669"/>
    <property type="project" value="UniProtKB-SubCell"/>
</dbReference>
<proteinExistence type="inferred from homology"/>
<dbReference type="EMBL" id="CAJNOB010000070">
    <property type="protein sequence ID" value="CAF0705040.1"/>
    <property type="molecule type" value="Genomic_DNA"/>
</dbReference>
<comment type="caution">
    <text evidence="4">The sequence shown here is derived from an EMBL/GenBank/DDBJ whole genome shotgun (WGS) entry which is preliminary data.</text>
</comment>
<keyword evidence="2" id="KW-0963">Cytoplasm</keyword>
<evidence type="ECO:0000259" key="3">
    <source>
        <dbReference type="Pfam" id="PF00582"/>
    </source>
</evidence>
<accession>A0A8J2BW00</accession>
<dbReference type="SUPFAM" id="SSF52402">
    <property type="entry name" value="Adenine nucleotide alpha hydrolases-like"/>
    <property type="match status" value="1"/>
</dbReference>
<dbReference type="PANTHER" id="PTHR46268">
    <property type="entry name" value="STRESS RESPONSE PROTEIN NHAX"/>
    <property type="match status" value="1"/>
</dbReference>
<name>A0A8J2BW00_9BACT</name>
<dbReference type="Proteomes" id="UP000663859">
    <property type="component" value="Unassembled WGS sequence"/>
</dbReference>
<gene>
    <name evidence="4" type="ORF">MPNT_80080</name>
</gene>
<protein>
    <recommendedName>
        <fullName evidence="2">Universal stress protein</fullName>
    </recommendedName>
</protein>
<reference evidence="4" key="1">
    <citation type="submission" date="2021-02" db="EMBL/GenBank/DDBJ databases">
        <authorList>
            <person name="Cremers G."/>
            <person name="Picone N."/>
        </authorList>
    </citation>
    <scope>NUCLEOTIDE SEQUENCE</scope>
    <source>
        <strain evidence="4">PQ17</strain>
    </source>
</reference>
<evidence type="ECO:0000313" key="5">
    <source>
        <dbReference type="Proteomes" id="UP000663859"/>
    </source>
</evidence>
<dbReference type="CDD" id="cd00293">
    <property type="entry name" value="USP-like"/>
    <property type="match status" value="1"/>
</dbReference>
<dbReference type="RefSeq" id="WP_174582602.1">
    <property type="nucleotide sequence ID" value="NZ_CAJNOB010000070.1"/>
</dbReference>
<dbReference type="PRINTS" id="PR01438">
    <property type="entry name" value="UNVRSLSTRESS"/>
</dbReference>
<comment type="similarity">
    <text evidence="1 2">Belongs to the universal stress protein A family.</text>
</comment>
<evidence type="ECO:0000256" key="1">
    <source>
        <dbReference type="ARBA" id="ARBA00008791"/>
    </source>
</evidence>
<dbReference type="PIRSF" id="PIRSF006276">
    <property type="entry name" value="UspA"/>
    <property type="match status" value="1"/>
</dbReference>
<dbReference type="Pfam" id="PF00582">
    <property type="entry name" value="Usp"/>
    <property type="match status" value="1"/>
</dbReference>
<keyword evidence="5" id="KW-1185">Reference proteome</keyword>
<dbReference type="AlphaFoldDB" id="A0A8J2BW00"/>
<dbReference type="InterPro" id="IPR006016">
    <property type="entry name" value="UspA"/>
</dbReference>
<dbReference type="PANTHER" id="PTHR46268:SF6">
    <property type="entry name" value="UNIVERSAL STRESS PROTEIN UP12"/>
    <property type="match status" value="1"/>
</dbReference>
<dbReference type="InterPro" id="IPR006015">
    <property type="entry name" value="Universal_stress_UspA"/>
</dbReference>
<evidence type="ECO:0000313" key="4">
    <source>
        <dbReference type="EMBL" id="CAF0705040.1"/>
    </source>
</evidence>
<comment type="subcellular location">
    <subcellularLocation>
        <location evidence="2">Cytoplasm</location>
    </subcellularLocation>
</comment>
<feature type="domain" description="UspA" evidence="3">
    <location>
        <begin position="1"/>
        <end position="138"/>
    </location>
</feature>
<sequence>MYRKILVALDRTNADQVLLPHVSELARTLMAELLLVRVSHGWAARHKEWLNLAESREMREDREYVEKLARELRDKGHLRVGTRLAWGEPAEEILRIAEEEGCDLIAMTSHGHRYLADALLGTPIEEVRHRTRVPMLIVSAIGKREPPASGSLTREKKLDG</sequence>
<dbReference type="Gene3D" id="3.40.50.620">
    <property type="entry name" value="HUPs"/>
    <property type="match status" value="1"/>
</dbReference>
<dbReference type="InterPro" id="IPR014729">
    <property type="entry name" value="Rossmann-like_a/b/a_fold"/>
</dbReference>